<dbReference type="Proteomes" id="UP000180166">
    <property type="component" value="Chromosome"/>
</dbReference>
<protein>
    <submittedName>
        <fullName evidence="4">Alpha/beta hydrolase</fullName>
    </submittedName>
    <submittedName>
        <fullName evidence="3">Carboxylesterase</fullName>
    </submittedName>
</protein>
<dbReference type="RefSeq" id="WP_036550286.1">
    <property type="nucleotide sequence ID" value="NZ_BAWD02000124.1"/>
</dbReference>
<evidence type="ECO:0000313" key="6">
    <source>
        <dbReference type="Proteomes" id="UP000180166"/>
    </source>
</evidence>
<proteinExistence type="predicted"/>
<keyword evidence="5" id="KW-1185">Reference proteome</keyword>
<dbReference type="EMBL" id="CP017839">
    <property type="protein sequence ID" value="APA97136.1"/>
    <property type="molecule type" value="Genomic_DNA"/>
</dbReference>
<reference evidence="3 6" key="3">
    <citation type="submission" date="2016-10" db="EMBL/GenBank/DDBJ databases">
        <title>Genome sequence of Nocardia seriolae strain EM150506, isolated from Anguila japonica.</title>
        <authorList>
            <person name="Han H.-J."/>
        </authorList>
    </citation>
    <scope>NUCLEOTIDE SEQUENCE [LARGE SCALE GENOMIC DNA]</scope>
    <source>
        <strain evidence="3 6">EM150506</strain>
    </source>
</reference>
<dbReference type="PROSITE" id="PS51257">
    <property type="entry name" value="PROKAR_LIPOPROTEIN"/>
    <property type="match status" value="1"/>
</dbReference>
<reference evidence="4 5" key="2">
    <citation type="journal article" date="2016" name="Genome Announc.">
        <title>Draft Genome Sequence of Erythromycin- and Oxytetracycline-Sensitive Nocardia seriolae Strain U-1 (NBRC 110359).</title>
        <authorList>
            <person name="Imajoh M."/>
            <person name="Sukeda M."/>
            <person name="Shimizu M."/>
            <person name="Yamane J."/>
            <person name="Ohnishi K."/>
            <person name="Oshima S."/>
        </authorList>
    </citation>
    <scope>NUCLEOTIDE SEQUENCE [LARGE SCALE GENOMIC DNA]</scope>
    <source>
        <strain evidence="4 5">U-1</strain>
    </source>
</reference>
<evidence type="ECO:0000259" key="2">
    <source>
        <dbReference type="Pfam" id="PF08386"/>
    </source>
</evidence>
<dbReference type="GO" id="GO:0016787">
    <property type="term" value="F:hydrolase activity"/>
    <property type="evidence" value="ECO:0007669"/>
    <property type="project" value="UniProtKB-KW"/>
</dbReference>
<dbReference type="InterPro" id="IPR000073">
    <property type="entry name" value="AB_hydrolase_1"/>
</dbReference>
<evidence type="ECO:0000259" key="1">
    <source>
        <dbReference type="Pfam" id="PF00561"/>
    </source>
</evidence>
<feature type="domain" description="AB hydrolase-1" evidence="1">
    <location>
        <begin position="83"/>
        <end position="238"/>
    </location>
</feature>
<dbReference type="Proteomes" id="UP000037179">
    <property type="component" value="Unassembled WGS sequence"/>
</dbReference>
<dbReference type="SUPFAM" id="SSF53474">
    <property type="entry name" value="alpha/beta-Hydrolases"/>
    <property type="match status" value="1"/>
</dbReference>
<dbReference type="EMBL" id="BBYQ01000128">
    <property type="protein sequence ID" value="GAP31805.1"/>
    <property type="molecule type" value="Genomic_DNA"/>
</dbReference>
<dbReference type="InterPro" id="IPR013595">
    <property type="entry name" value="Pept_S33_TAP-like_C"/>
</dbReference>
<dbReference type="PANTHER" id="PTHR43798">
    <property type="entry name" value="MONOACYLGLYCEROL LIPASE"/>
    <property type="match status" value="1"/>
</dbReference>
<evidence type="ECO:0000313" key="3">
    <source>
        <dbReference type="EMBL" id="APA97136.1"/>
    </source>
</evidence>
<gene>
    <name evidence="3" type="ORF">NS506_03080</name>
    <name evidence="4" type="ORF">NSK11_contig00128-0003</name>
</gene>
<accession>A0ABC9Z2L4</accession>
<evidence type="ECO:0000313" key="5">
    <source>
        <dbReference type="Proteomes" id="UP000037179"/>
    </source>
</evidence>
<dbReference type="Pfam" id="PF00561">
    <property type="entry name" value="Abhydrolase_1"/>
    <property type="match status" value="1"/>
</dbReference>
<dbReference type="Gene3D" id="3.40.50.1820">
    <property type="entry name" value="alpha/beta hydrolase"/>
    <property type="match status" value="1"/>
</dbReference>
<name>A0ABC9Z2L4_9NOCA</name>
<dbReference type="AlphaFoldDB" id="A0ABC9Z2L4"/>
<reference evidence="5" key="1">
    <citation type="submission" date="2015-07" db="EMBL/GenBank/DDBJ databases">
        <title>Nocardia seriolae U-1 whole genome shotgun sequence.</title>
        <authorList>
            <person name="Imajoh M."/>
            <person name="Fukumoto Y."/>
            <person name="Sukeda M."/>
            <person name="Yamane J."/>
            <person name="Yamasaki K."/>
            <person name="Shimizu M."/>
            <person name="Ohnishi K."/>
            <person name="Oshima S."/>
        </authorList>
    </citation>
    <scope>NUCLEOTIDE SEQUENCE [LARGE SCALE GENOMIC DNA]</scope>
    <source>
        <strain evidence="5">U-1</strain>
    </source>
</reference>
<keyword evidence="4" id="KW-0378">Hydrolase</keyword>
<dbReference type="InterPro" id="IPR050266">
    <property type="entry name" value="AB_hydrolase_sf"/>
</dbReference>
<dbReference type="PANTHER" id="PTHR43798:SF27">
    <property type="entry name" value="HYDROLASE ALPHA_BETA HYDROLASE FOLD FAMILY"/>
    <property type="match status" value="1"/>
</dbReference>
<organism evidence="4 5">
    <name type="scientific">Nocardia seriolae</name>
    <dbReference type="NCBI Taxonomy" id="37332"/>
    <lineage>
        <taxon>Bacteria</taxon>
        <taxon>Bacillati</taxon>
        <taxon>Actinomycetota</taxon>
        <taxon>Actinomycetes</taxon>
        <taxon>Mycobacteriales</taxon>
        <taxon>Nocardiaceae</taxon>
        <taxon>Nocardia</taxon>
    </lineage>
</organism>
<dbReference type="InterPro" id="IPR029058">
    <property type="entry name" value="AB_hydrolase_fold"/>
</dbReference>
<dbReference type="Pfam" id="PF08386">
    <property type="entry name" value="Abhydrolase_4"/>
    <property type="match status" value="1"/>
</dbReference>
<feature type="domain" description="Peptidase S33 tripeptidyl aminopeptidase-like C-terminal" evidence="2">
    <location>
        <begin position="393"/>
        <end position="479"/>
    </location>
</feature>
<sequence length="497" mass="51216">MRAGIRTGVGVAAVVAVVAGVVAGCGAGEGDSAVPWCPVVEGYTVDCGTVSRGLVDGRGDLGAVEVGYAVIRHRGGEGAVGTVLPNPGGPGVPMVSHAVEAAAVTADLLADHDVLLIDPRGTGVSGAIDCGVGADEYQLGTREQQRAAVGRCADRLGDKAAGYTSAATVDDFDAVRAKLGIDKLIPYGISYGTYLMPIYAQRHPEHVASMVLTGAYASDHDPLQRPNAAAVSLSLQRICERSHACAGAVAVDDLRTVAARLRERPIAVSAKSEVLLTESKLASLVFEAGTSSLGERPEAMTPLGMLPAALHAAVRGDDSGLAEFVRLTTEEPAYENIGLYIALSCNDYQPLWSPEAALPERERQYRDRLAGAANDFGPFSAEGFAGGQRDGGDACLRWPGIPGHQRPDQVATPLPDVPVLVLSGDLDAVTPDANGKQLAAKITHSTFVSVPNTGHVPDLEPSGCVSGIVARFARTGTVQGAECAASLPPIVVAPVTN</sequence>
<evidence type="ECO:0000313" key="4">
    <source>
        <dbReference type="EMBL" id="GAP31805.1"/>
    </source>
</evidence>
<dbReference type="KEGG" id="nsr:NS506_03080"/>